<dbReference type="Proteomes" id="UP001327560">
    <property type="component" value="Chromosome 4"/>
</dbReference>
<keyword evidence="4" id="KW-0159">Chromosome partition</keyword>
<dbReference type="GO" id="GO:0007059">
    <property type="term" value="P:chromosome segregation"/>
    <property type="evidence" value="ECO:0007669"/>
    <property type="project" value="UniProtKB-KW"/>
</dbReference>
<feature type="region of interest" description="Disordered" evidence="7">
    <location>
        <begin position="1148"/>
        <end position="1175"/>
    </location>
</feature>
<dbReference type="Pfam" id="PF04825">
    <property type="entry name" value="Rad21_Rec8_N"/>
    <property type="match status" value="1"/>
</dbReference>
<gene>
    <name evidence="10" type="ORF">Cni_G13174</name>
</gene>
<dbReference type="GO" id="GO:0008278">
    <property type="term" value="C:cohesin complex"/>
    <property type="evidence" value="ECO:0007669"/>
    <property type="project" value="InterPro"/>
</dbReference>
<dbReference type="GO" id="GO:0003682">
    <property type="term" value="F:chromatin binding"/>
    <property type="evidence" value="ECO:0007669"/>
    <property type="project" value="TreeGrafter"/>
</dbReference>
<comment type="similarity">
    <text evidence="2">Belongs to the rad21 family.</text>
</comment>
<name>A0AAQ3QCV8_9LILI</name>
<evidence type="ECO:0000256" key="1">
    <source>
        <dbReference type="ARBA" id="ARBA00004123"/>
    </source>
</evidence>
<dbReference type="InterPro" id="IPR006910">
    <property type="entry name" value="Rad21_Rec8_N"/>
</dbReference>
<dbReference type="PANTHER" id="PTHR12585:SF69">
    <property type="entry name" value="FI11703P"/>
    <property type="match status" value="1"/>
</dbReference>
<evidence type="ECO:0000259" key="9">
    <source>
        <dbReference type="Pfam" id="PF04825"/>
    </source>
</evidence>
<reference evidence="10 11" key="1">
    <citation type="submission" date="2023-10" db="EMBL/GenBank/DDBJ databases">
        <title>Chromosome-scale genome assembly provides insights into flower coloration mechanisms of Canna indica.</title>
        <authorList>
            <person name="Li C."/>
        </authorList>
    </citation>
    <scope>NUCLEOTIDE SEQUENCE [LARGE SCALE GENOMIC DNA]</scope>
    <source>
        <tissue evidence="10">Flower</tissue>
    </source>
</reference>
<feature type="domain" description="Rad21/Rec8-like protein C-terminal eukaryotic" evidence="8">
    <location>
        <begin position="1266"/>
        <end position="1318"/>
    </location>
</feature>
<feature type="domain" description="Rad21/Rec8-like protein N-terminal" evidence="9">
    <location>
        <begin position="1"/>
        <end position="101"/>
    </location>
</feature>
<dbReference type="FunFam" id="1.10.10.580:FF:000002">
    <property type="entry name" value="Sister chromatid cohesion 1 protein 4"/>
    <property type="match status" value="1"/>
</dbReference>
<feature type="region of interest" description="Disordered" evidence="7">
    <location>
        <begin position="940"/>
        <end position="959"/>
    </location>
</feature>
<feature type="region of interest" description="Disordered" evidence="7">
    <location>
        <begin position="671"/>
        <end position="694"/>
    </location>
</feature>
<keyword evidence="11" id="KW-1185">Reference proteome</keyword>
<dbReference type="GO" id="GO:1990414">
    <property type="term" value="P:replication-born double-strand break repair via sister chromatid exchange"/>
    <property type="evidence" value="ECO:0007669"/>
    <property type="project" value="TreeGrafter"/>
</dbReference>
<feature type="region of interest" description="Disordered" evidence="7">
    <location>
        <begin position="1223"/>
        <end position="1243"/>
    </location>
</feature>
<dbReference type="InterPro" id="IPR006909">
    <property type="entry name" value="Rad21/Rec8_C_eu"/>
</dbReference>
<feature type="compositionally biased region" description="Basic and acidic residues" evidence="7">
    <location>
        <begin position="870"/>
        <end position="883"/>
    </location>
</feature>
<evidence type="ECO:0000256" key="6">
    <source>
        <dbReference type="ARBA" id="ARBA00064543"/>
    </source>
</evidence>
<dbReference type="EMBL" id="CP136893">
    <property type="protein sequence ID" value="WOL04453.1"/>
    <property type="molecule type" value="Genomic_DNA"/>
</dbReference>
<dbReference type="GO" id="GO:0005634">
    <property type="term" value="C:nucleus"/>
    <property type="evidence" value="ECO:0007669"/>
    <property type="project" value="UniProtKB-SubCell"/>
</dbReference>
<evidence type="ECO:0000313" key="11">
    <source>
        <dbReference type="Proteomes" id="UP001327560"/>
    </source>
</evidence>
<evidence type="ECO:0000313" key="10">
    <source>
        <dbReference type="EMBL" id="WOL04453.1"/>
    </source>
</evidence>
<accession>A0AAQ3QCV8</accession>
<keyword evidence="3" id="KW-0498">Mitosis</keyword>
<dbReference type="InterPro" id="IPR039781">
    <property type="entry name" value="Rad21/Rec8-like"/>
</dbReference>
<comment type="subcellular location">
    <subcellularLocation>
        <location evidence="1">Nucleus</location>
    </subcellularLocation>
</comment>
<dbReference type="InterPro" id="IPR023093">
    <property type="entry name" value="ScpA-like_C"/>
</dbReference>
<comment type="subunit">
    <text evidence="6">Component of the cohesin complex.</text>
</comment>
<sequence>MFYSQFILAKKGPLGTIWIAAHLERKLRKNQVADTDIGVSVDSILFPEVPIALRLSSHLLLGVVRIYSRKVNYLFHDCSEALLKIKQAFRSTAVDLPPEESTAPYHSITLPETFHLDDFELPDSATQGDFIDHHVSTKEQITLQDTMDGTGYSTMQFGLDERFGDGNASQIGLDLDEDLFLEDNHTSSQHVQDDRSADQGQSSYAVPLTHMDIDDNQFGLVKDIVIEESKDLSNPSMVHVKKDNESCQWQGYNIQTPDLNEVFSSNDHIEGPSAEPSQIVGSTAHEVPNNFAECAHAPSTPGLDEEMFSANIHESPALSPHQKLSPPIGEEAVKPESSNLSFGHPDPVTNDGIMHDAATVTNSESVMQVVSSPNSELSERREQITAPDVTQMGCGQNIVSMLQNGYVTSSAKDVTVDEQGQENGKAIVPQVVQNESLICPSDSNCEAHLDKSQVDAEVQVISELPADNLAVEGVTSFINCTSFGTETQQSSCCSTEHIEDLHFIPCNSQVNQTNGLFAQDVATAENMTVFSVDEPGVSSQRSMHENKLHTSESSFEVQDKDFHMANPKDAEPEVQENPENVLTGLAELVSNTNEFTVAPSQKDDQCNQNSCPSSEYLEPEKMMLAPSANADQANELSLVTEEKGVIESDGSVNRMTSLSGKKRRLMEITPALENDHSEKMSDRSRLRKNSENVPDDDDLLASILVGKRTPLLKIGPTPPQPRIASLKRPGLAPRSHVLKRKVLMDDTTVLHADAIRQQLMNTEDIRRMRKKAPCTRTEVWMIQKNSLEDEIFNEPIMTGMSAQLNDINIRIPDFETDQKNSFNKPPKEFCPEIAREAAQIEPIDLLIRSENVEGETPGPSHVSLPTEAQSSKDIKEGDDHQHSEPSLPPLEQSGNSVQCTMLMTEISEKDEDAGVHTPLPSALPALSSLECEQLADDLGQTRNNSSMMGDEAQHSESVSARDVALADGDSKERMVVNDAFASMQQVADDLGQTRNNSSMMGDEAQHSESVSARDVALADGDSKERMVVNDAFAVMNDTRMHIEDRDADTDAPIMNRSMESIDVTAQNDPQDVCAVAEGVNGEIVVSELDNISGEAEAGLALDLTTATQGDMSFQDEGQSMLGAKADNENLVQPMNNEEILNTDIISSEWPGMDSTSSAQGNTETENVPSAVGESSTIQEFNIEGGMVGSTSEDLASAKEYSDFFSEINNNDTEFLNVDDEADYHEEGDTDVPNAENEALDNSGWSSRTRGVARYLKALFDGESGRERESIAMDRLIAGKTRKEASRMFFETLVLKTKDYIHVEQENPADYITIRPRAKLLKSEL</sequence>
<keyword evidence="3" id="KW-0132">Cell division</keyword>
<evidence type="ECO:0000259" key="8">
    <source>
        <dbReference type="Pfam" id="PF04824"/>
    </source>
</evidence>
<evidence type="ECO:0000256" key="5">
    <source>
        <dbReference type="ARBA" id="ARBA00023242"/>
    </source>
</evidence>
<proteinExistence type="inferred from homology"/>
<dbReference type="GO" id="GO:0007062">
    <property type="term" value="P:sister chromatid cohesion"/>
    <property type="evidence" value="ECO:0007669"/>
    <property type="project" value="InterPro"/>
</dbReference>
<feature type="compositionally biased region" description="Basic and acidic residues" evidence="7">
    <location>
        <begin position="673"/>
        <end position="690"/>
    </location>
</feature>
<evidence type="ECO:0000256" key="3">
    <source>
        <dbReference type="ARBA" id="ARBA00022776"/>
    </source>
</evidence>
<evidence type="ECO:0000256" key="7">
    <source>
        <dbReference type="SAM" id="MobiDB-lite"/>
    </source>
</evidence>
<feature type="region of interest" description="Disordered" evidence="7">
    <location>
        <begin position="852"/>
        <end position="895"/>
    </location>
</feature>
<organism evidence="10 11">
    <name type="scientific">Canna indica</name>
    <name type="common">Indian-shot</name>
    <dbReference type="NCBI Taxonomy" id="4628"/>
    <lineage>
        <taxon>Eukaryota</taxon>
        <taxon>Viridiplantae</taxon>
        <taxon>Streptophyta</taxon>
        <taxon>Embryophyta</taxon>
        <taxon>Tracheophyta</taxon>
        <taxon>Spermatophyta</taxon>
        <taxon>Magnoliopsida</taxon>
        <taxon>Liliopsida</taxon>
        <taxon>Zingiberales</taxon>
        <taxon>Cannaceae</taxon>
        <taxon>Canna</taxon>
    </lineage>
</organism>
<keyword evidence="3" id="KW-0131">Cell cycle</keyword>
<dbReference type="InterPro" id="IPR036390">
    <property type="entry name" value="WH_DNA-bd_sf"/>
</dbReference>
<evidence type="ECO:0000256" key="2">
    <source>
        <dbReference type="ARBA" id="ARBA00009870"/>
    </source>
</evidence>
<dbReference type="SUPFAM" id="SSF46785">
    <property type="entry name" value="Winged helix' DNA-binding domain"/>
    <property type="match status" value="1"/>
</dbReference>
<feature type="region of interest" description="Disordered" evidence="7">
    <location>
        <begin position="317"/>
        <end position="338"/>
    </location>
</feature>
<evidence type="ECO:0000256" key="4">
    <source>
        <dbReference type="ARBA" id="ARBA00022829"/>
    </source>
</evidence>
<dbReference type="PANTHER" id="PTHR12585">
    <property type="entry name" value="SCC1 / RAD21 FAMILY MEMBER"/>
    <property type="match status" value="1"/>
</dbReference>
<keyword evidence="5" id="KW-0539">Nucleus</keyword>
<feature type="compositionally biased region" description="Polar residues" evidence="7">
    <location>
        <begin position="1153"/>
        <end position="1175"/>
    </location>
</feature>
<dbReference type="Pfam" id="PF04824">
    <property type="entry name" value="Rad21_Rec8"/>
    <property type="match status" value="1"/>
</dbReference>
<dbReference type="Gene3D" id="1.10.10.580">
    <property type="entry name" value="Structural maintenance of chromosome 1. Chain E"/>
    <property type="match status" value="1"/>
</dbReference>
<protein>
    <submittedName>
        <fullName evidence="10">Sister chromatid cohesion 1 protein 4 isoform X1</fullName>
    </submittedName>
</protein>
<dbReference type="CDD" id="cd21793">
    <property type="entry name" value="Rad21_Rec8_M_AtSYN1-like"/>
    <property type="match status" value="1"/>
</dbReference>